<gene>
    <name evidence="5" type="ORF">ACIO7M_11045</name>
</gene>
<name>A0ABW8EEH9_STRT5</name>
<dbReference type="PANTHER" id="PTHR43775:SF37">
    <property type="entry name" value="SI:DKEY-61P9.11"/>
    <property type="match status" value="1"/>
</dbReference>
<proteinExistence type="predicted"/>
<feature type="domain" description="Carrier" evidence="4">
    <location>
        <begin position="19"/>
        <end position="100"/>
    </location>
</feature>
<dbReference type="InterPro" id="IPR050091">
    <property type="entry name" value="PKS_NRPS_Biosynth_Enz"/>
</dbReference>
<dbReference type="SMART" id="SM00823">
    <property type="entry name" value="PKS_PP"/>
    <property type="match status" value="2"/>
</dbReference>
<dbReference type="Gene3D" id="1.10.1200.10">
    <property type="entry name" value="ACP-like"/>
    <property type="match status" value="2"/>
</dbReference>
<comment type="caution">
    <text evidence="5">The sequence shown here is derived from an EMBL/GenBank/DDBJ whole genome shotgun (WGS) entry which is preliminary data.</text>
</comment>
<dbReference type="InterPro" id="IPR036736">
    <property type="entry name" value="ACP-like_sf"/>
</dbReference>
<evidence type="ECO:0000313" key="5">
    <source>
        <dbReference type="EMBL" id="MFJ2821641.1"/>
    </source>
</evidence>
<dbReference type="EMBL" id="JBIUYY010000004">
    <property type="protein sequence ID" value="MFJ2821641.1"/>
    <property type="molecule type" value="Genomic_DNA"/>
</dbReference>
<dbReference type="PANTHER" id="PTHR43775">
    <property type="entry name" value="FATTY ACID SYNTHASE"/>
    <property type="match status" value="1"/>
</dbReference>
<keyword evidence="6" id="KW-1185">Reference proteome</keyword>
<evidence type="ECO:0000256" key="2">
    <source>
        <dbReference type="ARBA" id="ARBA00022553"/>
    </source>
</evidence>
<dbReference type="Pfam" id="PF00550">
    <property type="entry name" value="PP-binding"/>
    <property type="match status" value="2"/>
</dbReference>
<dbReference type="InterPro" id="IPR020806">
    <property type="entry name" value="PKS_PP-bd"/>
</dbReference>
<keyword evidence="1" id="KW-0596">Phosphopantetheine</keyword>
<keyword evidence="2" id="KW-0597">Phosphoprotein</keyword>
<dbReference type="RefSeq" id="WP_402379718.1">
    <property type="nucleotide sequence ID" value="NZ_JBIUYY010000004.1"/>
</dbReference>
<sequence length="250" mass="26023">MTTGEHPLPDAAAMPAAVAAGAPVPDDVLADVVGVLGDVLRIDAARIDPRQTFQSLGMDSLLTVELVAVVNARHGTAILPTDLYDHPTPESFAAQVAAELPPTRAARPGPGSRRLPAEAPPAAAEAGLPPSPPAGEIAEVLREQLAAVLGCDVWEIGPAADFTSLDLDSVLGAEFVATLNRTFGLRERAVVLYDHPDLAALSEHVAALLRAAPPRTPATLGARELDVLLDAVRDDRLTVDEALVLLSRHG</sequence>
<evidence type="ECO:0000256" key="1">
    <source>
        <dbReference type="ARBA" id="ARBA00022450"/>
    </source>
</evidence>
<protein>
    <submittedName>
        <fullName evidence="5">Phosphopantetheine-binding protein</fullName>
    </submittedName>
</protein>
<feature type="domain" description="Carrier" evidence="4">
    <location>
        <begin position="132"/>
        <end position="209"/>
    </location>
</feature>
<feature type="region of interest" description="Disordered" evidence="3">
    <location>
        <begin position="102"/>
        <end position="131"/>
    </location>
</feature>
<dbReference type="PROSITE" id="PS50075">
    <property type="entry name" value="CARRIER"/>
    <property type="match status" value="2"/>
</dbReference>
<evidence type="ECO:0000256" key="3">
    <source>
        <dbReference type="SAM" id="MobiDB-lite"/>
    </source>
</evidence>
<accession>A0ABW8EEH9</accession>
<dbReference type="SMART" id="SM01294">
    <property type="entry name" value="PKS_PP_betabranch"/>
    <property type="match status" value="2"/>
</dbReference>
<dbReference type="InterPro" id="IPR009081">
    <property type="entry name" value="PP-bd_ACP"/>
</dbReference>
<dbReference type="Proteomes" id="UP001617351">
    <property type="component" value="Unassembled WGS sequence"/>
</dbReference>
<organism evidence="5 6">
    <name type="scientific">Streptomyces toxytricini</name>
    <name type="common">Actinomyces toxytricini</name>
    <dbReference type="NCBI Taxonomy" id="67369"/>
    <lineage>
        <taxon>Bacteria</taxon>
        <taxon>Bacillati</taxon>
        <taxon>Actinomycetota</taxon>
        <taxon>Actinomycetes</taxon>
        <taxon>Kitasatosporales</taxon>
        <taxon>Streptomycetaceae</taxon>
        <taxon>Streptomyces</taxon>
    </lineage>
</organism>
<dbReference type="SUPFAM" id="SSF47336">
    <property type="entry name" value="ACP-like"/>
    <property type="match status" value="2"/>
</dbReference>
<evidence type="ECO:0000259" key="4">
    <source>
        <dbReference type="PROSITE" id="PS50075"/>
    </source>
</evidence>
<evidence type="ECO:0000313" key="6">
    <source>
        <dbReference type="Proteomes" id="UP001617351"/>
    </source>
</evidence>
<reference evidence="5 6" key="1">
    <citation type="submission" date="2024-10" db="EMBL/GenBank/DDBJ databases">
        <title>The Natural Products Discovery Center: Release of the First 8490 Sequenced Strains for Exploring Actinobacteria Biosynthetic Diversity.</title>
        <authorList>
            <person name="Kalkreuter E."/>
            <person name="Kautsar S.A."/>
            <person name="Yang D."/>
            <person name="Bader C.D."/>
            <person name="Teijaro C.N."/>
            <person name="Fluegel L."/>
            <person name="Davis C.M."/>
            <person name="Simpson J.R."/>
            <person name="Lauterbach L."/>
            <person name="Steele A.D."/>
            <person name="Gui C."/>
            <person name="Meng S."/>
            <person name="Li G."/>
            <person name="Viehrig K."/>
            <person name="Ye F."/>
            <person name="Su P."/>
            <person name="Kiefer A.F."/>
            <person name="Nichols A."/>
            <person name="Cepeda A.J."/>
            <person name="Yan W."/>
            <person name="Fan B."/>
            <person name="Jiang Y."/>
            <person name="Adhikari A."/>
            <person name="Zheng C.-J."/>
            <person name="Schuster L."/>
            <person name="Cowan T.M."/>
            <person name="Smanski M.J."/>
            <person name="Chevrette M.G."/>
            <person name="De Carvalho L.P.S."/>
            <person name="Shen B."/>
        </authorList>
    </citation>
    <scope>NUCLEOTIDE SEQUENCE [LARGE SCALE GENOMIC DNA]</scope>
    <source>
        <strain evidence="5 6">NPDC087220</strain>
    </source>
</reference>